<evidence type="ECO:0000313" key="7">
    <source>
        <dbReference type="EMBL" id="NNF06709.1"/>
    </source>
</evidence>
<dbReference type="GO" id="GO:0005886">
    <property type="term" value="C:plasma membrane"/>
    <property type="evidence" value="ECO:0007669"/>
    <property type="project" value="UniProtKB-SubCell"/>
</dbReference>
<evidence type="ECO:0000256" key="5">
    <source>
        <dbReference type="ARBA" id="ARBA00023136"/>
    </source>
</evidence>
<evidence type="ECO:0000256" key="4">
    <source>
        <dbReference type="ARBA" id="ARBA00022989"/>
    </source>
</evidence>
<evidence type="ECO:0000256" key="1">
    <source>
        <dbReference type="ARBA" id="ARBA00004651"/>
    </source>
</evidence>
<sequence length="250" mass="27720">MRSVWLIFQREFQAYWTSPVAYVVLAMFLILSGFFFFGEFSRFVDFSQRGGSGVDVNQMLIRPYFYTVSVMILFLLPLVTMRLFAEERRQGTLEVLLTTPATEFSLVLGKFFAALGLFAVMMLGSVVHIGLLFIFGSPDLAPVLTGFLGLFLTGAVYIAIGVLLSSLTQNQVVAAAISFSLFLALWLFYWIGGLTSGSLSKVLLYTSLAGHFENFGRGVLSSSDFVFYLSWIVAGLFGATQVVQSTRWKA</sequence>
<organism evidence="7 8">
    <name type="scientific">Eiseniibacteriota bacterium</name>
    <dbReference type="NCBI Taxonomy" id="2212470"/>
    <lineage>
        <taxon>Bacteria</taxon>
        <taxon>Candidatus Eiseniibacteriota</taxon>
    </lineage>
</organism>
<reference evidence="7 8" key="1">
    <citation type="submission" date="2020-03" db="EMBL/GenBank/DDBJ databases">
        <title>Metabolic flexibility allows generalist bacteria to become dominant in a frequently disturbed ecosystem.</title>
        <authorList>
            <person name="Chen Y.-J."/>
            <person name="Leung P.M."/>
            <person name="Bay S.K."/>
            <person name="Hugenholtz P."/>
            <person name="Kessler A.J."/>
            <person name="Shelley G."/>
            <person name="Waite D.W."/>
            <person name="Cook P.L."/>
            <person name="Greening C."/>
        </authorList>
    </citation>
    <scope>NUCLEOTIDE SEQUENCE [LARGE SCALE GENOMIC DNA]</scope>
    <source>
        <strain evidence="7">SS_bin_28</strain>
    </source>
</reference>
<feature type="transmembrane region" description="Helical" evidence="6">
    <location>
        <begin position="225"/>
        <end position="243"/>
    </location>
</feature>
<evidence type="ECO:0000313" key="8">
    <source>
        <dbReference type="Proteomes" id="UP000547674"/>
    </source>
</evidence>
<dbReference type="PANTHER" id="PTHR30294:SF29">
    <property type="entry name" value="MULTIDRUG ABC TRANSPORTER PERMEASE YBHS-RELATED"/>
    <property type="match status" value="1"/>
</dbReference>
<feature type="transmembrane region" description="Helical" evidence="6">
    <location>
        <begin position="141"/>
        <end position="165"/>
    </location>
</feature>
<proteinExistence type="predicted"/>
<dbReference type="Pfam" id="PF12679">
    <property type="entry name" value="ABC2_membrane_2"/>
    <property type="match status" value="1"/>
</dbReference>
<keyword evidence="4 6" id="KW-1133">Transmembrane helix</keyword>
<dbReference type="PANTHER" id="PTHR30294">
    <property type="entry name" value="MEMBRANE COMPONENT OF ABC TRANSPORTER YHHJ-RELATED"/>
    <property type="match status" value="1"/>
</dbReference>
<dbReference type="Proteomes" id="UP000547674">
    <property type="component" value="Unassembled WGS sequence"/>
</dbReference>
<keyword evidence="3 6" id="KW-0812">Transmembrane</keyword>
<keyword evidence="2" id="KW-1003">Cell membrane</keyword>
<gene>
    <name evidence="7" type="ORF">HKN21_08110</name>
</gene>
<keyword evidence="5 6" id="KW-0472">Membrane</keyword>
<feature type="transmembrane region" description="Helical" evidence="6">
    <location>
        <begin position="64"/>
        <end position="85"/>
    </location>
</feature>
<dbReference type="AlphaFoldDB" id="A0A7Y2H242"/>
<feature type="transmembrane region" description="Helical" evidence="6">
    <location>
        <begin position="172"/>
        <end position="191"/>
    </location>
</feature>
<name>A0A7Y2H242_UNCEI</name>
<accession>A0A7Y2H242</accession>
<comment type="caution">
    <text evidence="7">The sequence shown here is derived from an EMBL/GenBank/DDBJ whole genome shotgun (WGS) entry which is preliminary data.</text>
</comment>
<evidence type="ECO:0000256" key="6">
    <source>
        <dbReference type="SAM" id="Phobius"/>
    </source>
</evidence>
<dbReference type="EMBL" id="JABDJR010000318">
    <property type="protein sequence ID" value="NNF06709.1"/>
    <property type="molecule type" value="Genomic_DNA"/>
</dbReference>
<protein>
    <submittedName>
        <fullName evidence="7">ABC transporter permease subunit</fullName>
    </submittedName>
</protein>
<evidence type="ECO:0000256" key="3">
    <source>
        <dbReference type="ARBA" id="ARBA00022692"/>
    </source>
</evidence>
<dbReference type="InterPro" id="IPR051449">
    <property type="entry name" value="ABC-2_transporter_component"/>
</dbReference>
<feature type="transmembrane region" description="Helical" evidence="6">
    <location>
        <begin position="20"/>
        <end position="44"/>
    </location>
</feature>
<dbReference type="GO" id="GO:0140359">
    <property type="term" value="F:ABC-type transporter activity"/>
    <property type="evidence" value="ECO:0007669"/>
    <property type="project" value="InterPro"/>
</dbReference>
<comment type="subcellular location">
    <subcellularLocation>
        <location evidence="1">Cell membrane</location>
        <topology evidence="1">Multi-pass membrane protein</topology>
    </subcellularLocation>
</comment>
<evidence type="ECO:0000256" key="2">
    <source>
        <dbReference type="ARBA" id="ARBA00022475"/>
    </source>
</evidence>
<feature type="transmembrane region" description="Helical" evidence="6">
    <location>
        <begin position="106"/>
        <end position="135"/>
    </location>
</feature>